<keyword evidence="2" id="KW-1185">Reference proteome</keyword>
<dbReference type="GeneID" id="16078507"/>
<dbReference type="OrthoDB" id="420046at2759"/>
<accession>F2TZD2</accession>
<dbReference type="PANTHER" id="PTHR37563:SF2">
    <property type="entry name" value="PHYTANOYL-COA DIOXYGENASE FAMILY PROTEIN (AFU_ORTHOLOGUE AFUA_2G03330)"/>
    <property type="match status" value="1"/>
</dbReference>
<dbReference type="Proteomes" id="UP000007799">
    <property type="component" value="Unassembled WGS sequence"/>
</dbReference>
<dbReference type="InParanoid" id="F2TZD2"/>
<dbReference type="KEGG" id="sre:PTSG_11805"/>
<dbReference type="InterPro" id="IPR051961">
    <property type="entry name" value="Fungal_Metabolite_Diox"/>
</dbReference>
<evidence type="ECO:0000313" key="2">
    <source>
        <dbReference type="Proteomes" id="UP000007799"/>
    </source>
</evidence>
<dbReference type="PANTHER" id="PTHR37563">
    <property type="entry name" value="PHYTANOYL-COA DIOXYGENASE FAMILY PROTEIN (AFU_ORTHOLOGUE AFUA_2G03330)"/>
    <property type="match status" value="1"/>
</dbReference>
<evidence type="ECO:0000313" key="1">
    <source>
        <dbReference type="EMBL" id="EGD78956.1"/>
    </source>
</evidence>
<dbReference type="EMBL" id="GL832957">
    <property type="protein sequence ID" value="EGD78956.1"/>
    <property type="molecule type" value="Genomic_DNA"/>
</dbReference>
<dbReference type="Gene3D" id="2.60.120.620">
    <property type="entry name" value="q2cbj1_9rhob like domain"/>
    <property type="match status" value="1"/>
</dbReference>
<dbReference type="SUPFAM" id="SSF51197">
    <property type="entry name" value="Clavaminate synthase-like"/>
    <property type="match status" value="1"/>
</dbReference>
<sequence>MADAATVLVVGEEDGELVLDDALRQLQHLLFTQGVGRTEPFSFTEVASRCRGRLDIRVNTEDGPFATLARLPVLNTLPQAVLGSDMKLNYTGVVVSLPGSEDQNWHVDGDHLFPHVHLPPHAVTVFIPLENVDKDMGLPQRDPVQHIIQAPTTRDYA</sequence>
<name>F2TZD2_SALR5</name>
<organism evidence="2">
    <name type="scientific">Salpingoeca rosetta (strain ATCC 50818 / BSB-021)</name>
    <dbReference type="NCBI Taxonomy" id="946362"/>
    <lineage>
        <taxon>Eukaryota</taxon>
        <taxon>Choanoflagellata</taxon>
        <taxon>Craspedida</taxon>
        <taxon>Salpingoecidae</taxon>
        <taxon>Salpingoeca</taxon>
    </lineage>
</organism>
<reference evidence="1" key="1">
    <citation type="submission" date="2009-08" db="EMBL/GenBank/DDBJ databases">
        <title>Annotation of Salpingoeca rosetta.</title>
        <authorList>
            <consortium name="The Broad Institute Genome Sequencing Platform"/>
            <person name="Russ C."/>
            <person name="Cuomo C."/>
            <person name="Burger G."/>
            <person name="Gray M.W."/>
            <person name="Holland P.W.H."/>
            <person name="King N."/>
            <person name="Lang F.B.F."/>
            <person name="Roger A.J."/>
            <person name="Ruiz-Trillo I."/>
            <person name="Young S.K."/>
            <person name="Zeng Q."/>
            <person name="Gargeya S."/>
            <person name="Alvarado L."/>
            <person name="Berlin A."/>
            <person name="Chapman S.B."/>
            <person name="Chen Z."/>
            <person name="Freedman E."/>
            <person name="Gellesch M."/>
            <person name="Goldberg J."/>
            <person name="Griggs A."/>
            <person name="Gujja S."/>
            <person name="Heilman E."/>
            <person name="Heiman D."/>
            <person name="Howarth C."/>
            <person name="Mehta T."/>
            <person name="Neiman D."/>
            <person name="Pearson M."/>
            <person name="Roberts A."/>
            <person name="Saif S."/>
            <person name="Shea T."/>
            <person name="Shenoy N."/>
            <person name="Sisk P."/>
            <person name="Stolte C."/>
            <person name="Sykes S."/>
            <person name="White J."/>
            <person name="Yandava C."/>
            <person name="Haas B."/>
            <person name="Nusbaum C."/>
            <person name="Birren B."/>
        </authorList>
    </citation>
    <scope>NUCLEOTIDE SEQUENCE [LARGE SCALE GENOMIC DNA]</scope>
    <source>
        <strain evidence="1">ATCC 50818</strain>
    </source>
</reference>
<protein>
    <submittedName>
        <fullName evidence="1">Uncharacterized protein</fullName>
    </submittedName>
</protein>
<dbReference type="AlphaFoldDB" id="F2TZD2"/>
<gene>
    <name evidence="1" type="ORF">PTSG_11805</name>
</gene>
<proteinExistence type="predicted"/>
<dbReference type="RefSeq" id="XP_004997912.1">
    <property type="nucleotide sequence ID" value="XM_004997855.1"/>
</dbReference>